<proteinExistence type="predicted"/>
<dbReference type="EMBL" id="WSES01000005">
    <property type="protein sequence ID" value="MVW61560.1"/>
    <property type="molecule type" value="Genomic_DNA"/>
</dbReference>
<dbReference type="Proteomes" id="UP000443353">
    <property type="component" value="Unassembled WGS sequence"/>
</dbReference>
<organism evidence="1 2">
    <name type="scientific">Massilia cellulosiltytica</name>
    <dbReference type="NCBI Taxonomy" id="2683234"/>
    <lineage>
        <taxon>Bacteria</taxon>
        <taxon>Pseudomonadati</taxon>
        <taxon>Pseudomonadota</taxon>
        <taxon>Betaproteobacteria</taxon>
        <taxon>Burkholderiales</taxon>
        <taxon>Oxalobacteraceae</taxon>
        <taxon>Telluria group</taxon>
        <taxon>Massilia</taxon>
    </lineage>
</organism>
<name>A0A7X3G0Q2_9BURK</name>
<sequence>MEAAAHAVSVEARELLDIWDRLARQHVALAGSCACSAGGVTLQLQDFEQDIADYLLGQAERNGRADVAALLRERGRADDGTWSIGALLGALAGAPGDDTCAFLVARLGKTLRSFAKLHG</sequence>
<evidence type="ECO:0000313" key="2">
    <source>
        <dbReference type="Proteomes" id="UP000443353"/>
    </source>
</evidence>
<gene>
    <name evidence="1" type="ORF">GPY61_16640</name>
</gene>
<reference evidence="1 2" key="1">
    <citation type="submission" date="2019-12" db="EMBL/GenBank/DDBJ databases">
        <authorList>
            <person name="Li C."/>
            <person name="Zhao J."/>
        </authorList>
    </citation>
    <scope>NUCLEOTIDE SEQUENCE [LARGE SCALE GENOMIC DNA]</scope>
    <source>
        <strain evidence="1 2">NEAU-DD11</strain>
    </source>
</reference>
<comment type="caution">
    <text evidence="1">The sequence shown here is derived from an EMBL/GenBank/DDBJ whole genome shotgun (WGS) entry which is preliminary data.</text>
</comment>
<dbReference type="RefSeq" id="WP_160409554.1">
    <property type="nucleotide sequence ID" value="NZ_CP168562.1"/>
</dbReference>
<keyword evidence="2" id="KW-1185">Reference proteome</keyword>
<protein>
    <submittedName>
        <fullName evidence="1">Uncharacterized protein</fullName>
    </submittedName>
</protein>
<evidence type="ECO:0000313" key="1">
    <source>
        <dbReference type="EMBL" id="MVW61560.1"/>
    </source>
</evidence>
<accession>A0A7X3G0Q2</accession>
<dbReference type="AlphaFoldDB" id="A0A7X3G0Q2"/>